<comment type="caution">
    <text evidence="2">The sequence shown here is derived from an EMBL/GenBank/DDBJ whole genome shotgun (WGS) entry which is preliminary data.</text>
</comment>
<dbReference type="Proteomes" id="UP001178148">
    <property type="component" value="Unassembled WGS sequence"/>
</dbReference>
<evidence type="ECO:0000256" key="1">
    <source>
        <dbReference type="SAM" id="Phobius"/>
    </source>
</evidence>
<organism evidence="2 3">
    <name type="scientific">Candidatus Endonucleibacter bathymodioli</name>
    <dbReference type="NCBI Taxonomy" id="539814"/>
    <lineage>
        <taxon>Bacteria</taxon>
        <taxon>Pseudomonadati</taxon>
        <taxon>Pseudomonadota</taxon>
        <taxon>Gammaproteobacteria</taxon>
        <taxon>Oceanospirillales</taxon>
        <taxon>Endozoicomonadaceae</taxon>
        <taxon>Candidatus Endonucleibacter</taxon>
    </lineage>
</organism>
<keyword evidence="3" id="KW-1185">Reference proteome</keyword>
<reference evidence="2 3" key="1">
    <citation type="journal article" date="2023" name="bioRxiv">
        <title>An intranuclear bacterial parasite of deep-sea mussels expresses apoptosis inhibitors acquired from its host.</title>
        <authorList>
            <person name="Gonzalez Porras M.A."/>
            <person name="Assie A."/>
            <person name="Tietjen M."/>
            <person name="Violette M."/>
            <person name="Kleiner M."/>
            <person name="Gruber-Vodicka H."/>
            <person name="Dubilier N."/>
            <person name="Leisch N."/>
        </authorList>
    </citation>
    <scope>NUCLEOTIDE SEQUENCE [LARGE SCALE GENOMIC DNA]</scope>
    <source>
        <strain evidence="2">IAP13</strain>
    </source>
</reference>
<accession>A0AA90NV13</accession>
<keyword evidence="1" id="KW-1133">Transmembrane helix</keyword>
<evidence type="ECO:0000313" key="3">
    <source>
        <dbReference type="Proteomes" id="UP001178148"/>
    </source>
</evidence>
<name>A0AA90NV13_9GAMM</name>
<evidence type="ECO:0000313" key="2">
    <source>
        <dbReference type="EMBL" id="MDP0588738.1"/>
    </source>
</evidence>
<proteinExistence type="predicted"/>
<protein>
    <submittedName>
        <fullName evidence="2">Uncharacterized protein</fullName>
    </submittedName>
</protein>
<dbReference type="EMBL" id="JASXSV010000006">
    <property type="protein sequence ID" value="MDP0588738.1"/>
    <property type="molecule type" value="Genomic_DNA"/>
</dbReference>
<gene>
    <name evidence="2" type="ORF">QS748_05895</name>
</gene>
<feature type="transmembrane region" description="Helical" evidence="1">
    <location>
        <begin position="12"/>
        <end position="37"/>
    </location>
</feature>
<sequence length="318" mass="35354">MKHKPYFITKNVSIAEISIISVFFFISSIILPIYALAGIESMDDDEDLTSILSYIWTPPSKLVAPNSPGRQQKMVDFLALLSVHSNYAAIIRQVKSELDNISLHSIYLDCNNTDDAYSAIYNRSYNKDYQEHTKKDNIVIDDMTQALQNTTVSEPTNDSNINTKKQDQCIRTIVKRCHDKCGNSGILKYLVQLFQISSLNTENIESNCVPSVANTLKEFMHYINELKTTDPLENIILIGIVARLTSICSHYKIHIDPVYIHGYAIENILDPTKTACTTGTTGTTGTTCATGTVTKILIKTGTIMAILAIGGYIAQLLL</sequence>
<dbReference type="AlphaFoldDB" id="A0AA90NV13"/>
<keyword evidence="1" id="KW-0812">Transmembrane</keyword>
<keyword evidence="1" id="KW-0472">Membrane</keyword>